<dbReference type="Proteomes" id="UP001221898">
    <property type="component" value="Unassembled WGS sequence"/>
</dbReference>
<protein>
    <submittedName>
        <fullName evidence="2">Uncharacterized protein</fullName>
    </submittedName>
</protein>
<feature type="region of interest" description="Disordered" evidence="1">
    <location>
        <begin position="26"/>
        <end position="110"/>
    </location>
</feature>
<name>A0AAD7SLY2_9TELE</name>
<feature type="compositionally biased region" description="Low complexity" evidence="1">
    <location>
        <begin position="86"/>
        <end position="98"/>
    </location>
</feature>
<evidence type="ECO:0000256" key="1">
    <source>
        <dbReference type="SAM" id="MobiDB-lite"/>
    </source>
</evidence>
<organism evidence="2 3">
    <name type="scientific">Aldrovandia affinis</name>
    <dbReference type="NCBI Taxonomy" id="143900"/>
    <lineage>
        <taxon>Eukaryota</taxon>
        <taxon>Metazoa</taxon>
        <taxon>Chordata</taxon>
        <taxon>Craniata</taxon>
        <taxon>Vertebrata</taxon>
        <taxon>Euteleostomi</taxon>
        <taxon>Actinopterygii</taxon>
        <taxon>Neopterygii</taxon>
        <taxon>Teleostei</taxon>
        <taxon>Notacanthiformes</taxon>
        <taxon>Halosauridae</taxon>
        <taxon>Aldrovandia</taxon>
    </lineage>
</organism>
<dbReference type="AlphaFoldDB" id="A0AAD7SLY2"/>
<evidence type="ECO:0000313" key="2">
    <source>
        <dbReference type="EMBL" id="KAJ8404933.1"/>
    </source>
</evidence>
<keyword evidence="3" id="KW-1185">Reference proteome</keyword>
<feature type="compositionally biased region" description="Basic residues" evidence="1">
    <location>
        <begin position="37"/>
        <end position="53"/>
    </location>
</feature>
<accession>A0AAD7SLY2</accession>
<sequence length="110" mass="11973">MVESLPSAEGVSAVIKRMWGPAAGITDPSLCASFKRPPGRIHKSDRRRWRLQRHAGVLGQQGRGGAGRGIFSHIPKRGIPHPALLHPSPQHRSQSSPPFQKHKINGLGDL</sequence>
<dbReference type="EMBL" id="JAINUG010000051">
    <property type="protein sequence ID" value="KAJ8404933.1"/>
    <property type="molecule type" value="Genomic_DNA"/>
</dbReference>
<evidence type="ECO:0000313" key="3">
    <source>
        <dbReference type="Proteomes" id="UP001221898"/>
    </source>
</evidence>
<reference evidence="2" key="1">
    <citation type="journal article" date="2023" name="Science">
        <title>Genome structures resolve the early diversification of teleost fishes.</title>
        <authorList>
            <person name="Parey E."/>
            <person name="Louis A."/>
            <person name="Montfort J."/>
            <person name="Bouchez O."/>
            <person name="Roques C."/>
            <person name="Iampietro C."/>
            <person name="Lluch J."/>
            <person name="Castinel A."/>
            <person name="Donnadieu C."/>
            <person name="Desvignes T."/>
            <person name="Floi Bucao C."/>
            <person name="Jouanno E."/>
            <person name="Wen M."/>
            <person name="Mejri S."/>
            <person name="Dirks R."/>
            <person name="Jansen H."/>
            <person name="Henkel C."/>
            <person name="Chen W.J."/>
            <person name="Zahm M."/>
            <person name="Cabau C."/>
            <person name="Klopp C."/>
            <person name="Thompson A.W."/>
            <person name="Robinson-Rechavi M."/>
            <person name="Braasch I."/>
            <person name="Lecointre G."/>
            <person name="Bobe J."/>
            <person name="Postlethwait J.H."/>
            <person name="Berthelot C."/>
            <person name="Roest Crollius H."/>
            <person name="Guiguen Y."/>
        </authorList>
    </citation>
    <scope>NUCLEOTIDE SEQUENCE</scope>
    <source>
        <strain evidence="2">NC1722</strain>
    </source>
</reference>
<feature type="compositionally biased region" description="Gly residues" evidence="1">
    <location>
        <begin position="59"/>
        <end position="68"/>
    </location>
</feature>
<gene>
    <name evidence="2" type="ORF">AAFF_G00333200</name>
</gene>
<comment type="caution">
    <text evidence="2">The sequence shown here is derived from an EMBL/GenBank/DDBJ whole genome shotgun (WGS) entry which is preliminary data.</text>
</comment>
<proteinExistence type="predicted"/>